<dbReference type="NCBIfam" id="TIGR00937">
    <property type="entry name" value="2A51"/>
    <property type="match status" value="1"/>
</dbReference>
<feature type="transmembrane region" description="Helical" evidence="7">
    <location>
        <begin position="161"/>
        <end position="186"/>
    </location>
</feature>
<feature type="transmembrane region" description="Helical" evidence="7">
    <location>
        <begin position="23"/>
        <end position="47"/>
    </location>
</feature>
<keyword evidence="5 7" id="KW-1133">Transmembrane helix</keyword>
<keyword evidence="6 7" id="KW-0472">Membrane</keyword>
<keyword evidence="4 7" id="KW-0812">Transmembrane</keyword>
<dbReference type="GO" id="GO:0005886">
    <property type="term" value="C:plasma membrane"/>
    <property type="evidence" value="ECO:0007669"/>
    <property type="project" value="UniProtKB-SubCell"/>
</dbReference>
<gene>
    <name evidence="8" type="ORF">C6569_14400</name>
</gene>
<evidence type="ECO:0000256" key="1">
    <source>
        <dbReference type="ARBA" id="ARBA00004651"/>
    </source>
</evidence>
<evidence type="ECO:0000256" key="2">
    <source>
        <dbReference type="ARBA" id="ARBA00005262"/>
    </source>
</evidence>
<keyword evidence="9" id="KW-1185">Reference proteome</keyword>
<feature type="transmembrane region" description="Helical" evidence="7">
    <location>
        <begin position="356"/>
        <end position="377"/>
    </location>
</feature>
<dbReference type="InterPro" id="IPR003370">
    <property type="entry name" value="Chromate_transpt"/>
</dbReference>
<evidence type="ECO:0000256" key="6">
    <source>
        <dbReference type="ARBA" id="ARBA00023136"/>
    </source>
</evidence>
<dbReference type="GO" id="GO:0015109">
    <property type="term" value="F:chromate transmembrane transporter activity"/>
    <property type="evidence" value="ECO:0007669"/>
    <property type="project" value="InterPro"/>
</dbReference>
<sequence>MTALDPTATDRPVAVPFAEALAVWVRVGLLSFGGAAGQIAMLHTIIVEEKKWLDEKRFLHALNYCTLLPGPEAQQLATYIGWLLHGVRGGLTAGLLFVLPGALIVLAMSMLYVTARGLPVVDGIFFGIKAAVLVIVVQAVIKMAKRVGDAPVLKAIMAGSLFAILLFQVPYPLIVLAAAGLGALLLPPPEEAAPPARPAPGRYAALLGNTLVWGAVWWAPVALAALLLGPGHILTQIGIFFSQLAVVTFGGAYALLVWLAQAAVEQKGWVTAVEMADGLGLAETKPGPTILVTQFVGFLAAFRAPDPFSPMVAAILGAAVTTWVTFAPSFLFIFAGAPFVEDLRHNRLLAGALKGITAAVVGVILYLAIWFGLHVFFGAVGSFAFGPVRVPTFDPLALDWKAAALAVIAFVLAFRLKLGLLPLIAVMAALGVAVKLTLG</sequence>
<dbReference type="RefSeq" id="WP_106749501.1">
    <property type="nucleotide sequence ID" value="NZ_CP027668.1"/>
</dbReference>
<dbReference type="Pfam" id="PF02417">
    <property type="entry name" value="Chromate_transp"/>
    <property type="match status" value="2"/>
</dbReference>
<dbReference type="EMBL" id="CP027668">
    <property type="protein sequence ID" value="AVO46160.1"/>
    <property type="molecule type" value="Genomic_DNA"/>
</dbReference>
<accession>A0A2S0NDB5</accession>
<comment type="subcellular location">
    <subcellularLocation>
        <location evidence="1">Cell membrane</location>
        <topology evidence="1">Multi-pass membrane protein</topology>
    </subcellularLocation>
</comment>
<evidence type="ECO:0000313" key="8">
    <source>
        <dbReference type="EMBL" id="AVO46160.1"/>
    </source>
</evidence>
<feature type="transmembrane region" description="Helical" evidence="7">
    <location>
        <begin position="206"/>
        <end position="228"/>
    </location>
</feature>
<feature type="transmembrane region" description="Helical" evidence="7">
    <location>
        <begin position="240"/>
        <end position="260"/>
    </location>
</feature>
<dbReference type="PANTHER" id="PTHR33567:SF3">
    <property type="entry name" value="CHROMATE ION TRANSPORTER (EUROFUNG)"/>
    <property type="match status" value="1"/>
</dbReference>
<feature type="transmembrane region" description="Helical" evidence="7">
    <location>
        <begin position="311"/>
        <end position="335"/>
    </location>
</feature>
<feature type="transmembrane region" description="Helical" evidence="7">
    <location>
        <begin position="91"/>
        <end position="112"/>
    </location>
</feature>
<feature type="transmembrane region" description="Helical" evidence="7">
    <location>
        <begin position="124"/>
        <end position="141"/>
    </location>
</feature>
<evidence type="ECO:0000256" key="5">
    <source>
        <dbReference type="ARBA" id="ARBA00022989"/>
    </source>
</evidence>
<feature type="transmembrane region" description="Helical" evidence="7">
    <location>
        <begin position="397"/>
        <end position="414"/>
    </location>
</feature>
<evidence type="ECO:0000256" key="7">
    <source>
        <dbReference type="SAM" id="Phobius"/>
    </source>
</evidence>
<reference evidence="8 9" key="1">
    <citation type="submission" date="2018-03" db="EMBL/GenBank/DDBJ databases">
        <title>Genome sequencing of Phreatobacter sp.</title>
        <authorList>
            <person name="Kim S.-J."/>
            <person name="Heo J."/>
            <person name="Kwon S.-W."/>
        </authorList>
    </citation>
    <scope>NUCLEOTIDE SEQUENCE [LARGE SCALE GENOMIC DNA]</scope>
    <source>
        <strain evidence="8 9">S-12</strain>
    </source>
</reference>
<protein>
    <submittedName>
        <fullName evidence="8">Chromate transporter</fullName>
    </submittedName>
</protein>
<organism evidence="8 9">
    <name type="scientific">Phreatobacter cathodiphilus</name>
    <dbReference type="NCBI Taxonomy" id="1868589"/>
    <lineage>
        <taxon>Bacteria</taxon>
        <taxon>Pseudomonadati</taxon>
        <taxon>Pseudomonadota</taxon>
        <taxon>Alphaproteobacteria</taxon>
        <taxon>Hyphomicrobiales</taxon>
        <taxon>Phreatobacteraceae</taxon>
        <taxon>Phreatobacter</taxon>
    </lineage>
</organism>
<evidence type="ECO:0000256" key="4">
    <source>
        <dbReference type="ARBA" id="ARBA00022692"/>
    </source>
</evidence>
<keyword evidence="3" id="KW-1003">Cell membrane</keyword>
<dbReference type="OrthoDB" id="8969999at2"/>
<dbReference type="KEGG" id="phr:C6569_14400"/>
<dbReference type="Proteomes" id="UP000237889">
    <property type="component" value="Chromosome"/>
</dbReference>
<evidence type="ECO:0000256" key="3">
    <source>
        <dbReference type="ARBA" id="ARBA00022475"/>
    </source>
</evidence>
<comment type="similarity">
    <text evidence="2">Belongs to the chromate ion transporter (CHR) (TC 2.A.51) family.</text>
</comment>
<proteinExistence type="inferred from homology"/>
<dbReference type="InterPro" id="IPR014047">
    <property type="entry name" value="Chr_Tranpt_l_chain"/>
</dbReference>
<dbReference type="AlphaFoldDB" id="A0A2S0NDB5"/>
<name>A0A2S0NDB5_9HYPH</name>
<feature type="transmembrane region" description="Helical" evidence="7">
    <location>
        <begin position="421"/>
        <end position="438"/>
    </location>
</feature>
<dbReference type="PANTHER" id="PTHR33567">
    <property type="entry name" value="CHROMATE ION TRANSPORTER (EUROFUNG)"/>
    <property type="match status" value="1"/>
</dbReference>
<dbReference type="PIRSF" id="PIRSF004810">
    <property type="entry name" value="ChrA"/>
    <property type="match status" value="1"/>
</dbReference>
<evidence type="ECO:0000313" key="9">
    <source>
        <dbReference type="Proteomes" id="UP000237889"/>
    </source>
</evidence>